<evidence type="ECO:0000313" key="2">
    <source>
        <dbReference type="EMBL" id="QYZ70801.1"/>
    </source>
</evidence>
<keyword evidence="3" id="KW-1185">Reference proteome</keyword>
<evidence type="ECO:0000313" key="3">
    <source>
        <dbReference type="Proteomes" id="UP000826300"/>
    </source>
</evidence>
<dbReference type="KEGG" id="nsm:JO391_04605"/>
<organism evidence="2 3">
    <name type="scientific">Neotabrizicola shimadae</name>
    <dbReference type="NCBI Taxonomy" id="2807096"/>
    <lineage>
        <taxon>Bacteria</taxon>
        <taxon>Pseudomonadati</taxon>
        <taxon>Pseudomonadota</taxon>
        <taxon>Alphaproteobacteria</taxon>
        <taxon>Rhodobacterales</taxon>
        <taxon>Paracoccaceae</taxon>
        <taxon>Neotabrizicola</taxon>
    </lineage>
</organism>
<feature type="domain" description="YbaK/aminoacyl-tRNA synthetase-associated" evidence="1">
    <location>
        <begin position="27"/>
        <end position="145"/>
    </location>
</feature>
<protein>
    <submittedName>
        <fullName evidence="2">YbaK/EbsC family protein</fullName>
    </submittedName>
</protein>
<accession>A0A8G0ZSV2</accession>
<dbReference type="InterPro" id="IPR036754">
    <property type="entry name" value="YbaK/aa-tRNA-synt-asso_dom_sf"/>
</dbReference>
<dbReference type="Proteomes" id="UP000826300">
    <property type="component" value="Chromosome"/>
</dbReference>
<evidence type="ECO:0000259" key="1">
    <source>
        <dbReference type="Pfam" id="PF04073"/>
    </source>
</evidence>
<dbReference type="PANTHER" id="PTHR30411">
    <property type="entry name" value="CYTOPLASMIC PROTEIN"/>
    <property type="match status" value="1"/>
</dbReference>
<dbReference type="InterPro" id="IPR007214">
    <property type="entry name" value="YbaK/aa-tRNA-synth-assoc-dom"/>
</dbReference>
<sequence length="162" mass="16740">MSKSLKRVIAALEAAGIATEVLETGAETRTAEQAAAAAGCELDQIVKSILFRGETTGGLFLFLTAGGNRVDAEAAAHLTGEPMGRADGMLVRQVTGFAIGGVAPVGHLSPLPAWADPRLMDFSCVWAAAGTPRHIFPVEPTVLLRISGARLASFAMPAPADM</sequence>
<dbReference type="EMBL" id="CP069370">
    <property type="protein sequence ID" value="QYZ70801.1"/>
    <property type="molecule type" value="Genomic_DNA"/>
</dbReference>
<dbReference type="GO" id="GO:0002161">
    <property type="term" value="F:aminoacyl-tRNA deacylase activity"/>
    <property type="evidence" value="ECO:0007669"/>
    <property type="project" value="InterPro"/>
</dbReference>
<dbReference type="PANTHER" id="PTHR30411:SF1">
    <property type="entry name" value="CYTOPLASMIC PROTEIN"/>
    <property type="match status" value="1"/>
</dbReference>
<dbReference type="RefSeq" id="WP_220663018.1">
    <property type="nucleotide sequence ID" value="NZ_CP069370.1"/>
</dbReference>
<gene>
    <name evidence="2" type="ORF">JO391_04605</name>
</gene>
<dbReference type="SUPFAM" id="SSF55826">
    <property type="entry name" value="YbaK/ProRS associated domain"/>
    <property type="match status" value="1"/>
</dbReference>
<dbReference type="Pfam" id="PF04073">
    <property type="entry name" value="tRNA_edit"/>
    <property type="match status" value="1"/>
</dbReference>
<reference evidence="2" key="1">
    <citation type="submission" date="2021-02" db="EMBL/GenBank/DDBJ databases">
        <title>Rhodobacter shimadae sp. nov., an aerobic anoxygenic phototrophic bacterium isolated from a hot spring.</title>
        <authorList>
            <person name="Muramatsu S."/>
            <person name="Haruta S."/>
            <person name="Hirose S."/>
            <person name="Hanada S."/>
        </authorList>
    </citation>
    <scope>NUCLEOTIDE SEQUENCE</scope>
    <source>
        <strain evidence="2">N10</strain>
    </source>
</reference>
<dbReference type="CDD" id="cd04333">
    <property type="entry name" value="ProX_deacylase"/>
    <property type="match status" value="1"/>
</dbReference>
<dbReference type="AlphaFoldDB" id="A0A8G0ZSV2"/>
<dbReference type="Gene3D" id="3.90.960.10">
    <property type="entry name" value="YbaK/aminoacyl-tRNA synthetase-associated domain"/>
    <property type="match status" value="1"/>
</dbReference>
<proteinExistence type="predicted"/>
<name>A0A8G0ZSV2_9RHOB</name>